<dbReference type="EMBL" id="PJKA01000010">
    <property type="protein sequence ID" value="PNC18318.1"/>
    <property type="molecule type" value="Genomic_DNA"/>
</dbReference>
<dbReference type="RefSeq" id="WP_102713825.1">
    <property type="nucleotide sequence ID" value="NZ_PJKA01000010.1"/>
</dbReference>
<dbReference type="GO" id="GO:0016747">
    <property type="term" value="F:acyltransferase activity, transferring groups other than amino-acyl groups"/>
    <property type="evidence" value="ECO:0007669"/>
    <property type="project" value="InterPro"/>
</dbReference>
<keyword evidence="1" id="KW-1133">Transmembrane helix</keyword>
<proteinExistence type="predicted"/>
<feature type="transmembrane region" description="Helical" evidence="1">
    <location>
        <begin position="303"/>
        <end position="322"/>
    </location>
</feature>
<dbReference type="InterPro" id="IPR050879">
    <property type="entry name" value="Acyltransferase_3"/>
</dbReference>
<dbReference type="GO" id="GO:0009103">
    <property type="term" value="P:lipopolysaccharide biosynthetic process"/>
    <property type="evidence" value="ECO:0007669"/>
    <property type="project" value="TreeGrafter"/>
</dbReference>
<organism evidence="3 4">
    <name type="scientific">Akkermansia muciniphila</name>
    <dbReference type="NCBI Taxonomy" id="239935"/>
    <lineage>
        <taxon>Bacteria</taxon>
        <taxon>Pseudomonadati</taxon>
        <taxon>Verrucomicrobiota</taxon>
        <taxon>Verrucomicrobiia</taxon>
        <taxon>Verrucomicrobiales</taxon>
        <taxon>Akkermansiaceae</taxon>
        <taxon>Akkermansia</taxon>
    </lineage>
</organism>
<sequence length="350" mass="40628">MKPPAFIPGISLIRILLCLMICLFHWTWWSPAGGGVGVDWFIILSGFLMMFTLKKEKFSASSFYISKFARLWPLLFTAFLLSALLSCKSHFNFNNLVSVLIASFGGNQFVYQYTGDNYPLWYMKIEILMVLFFPLVAYGRKYLLLMLALSFAAALACIFFLEPDKQLYAYFPYRLWQFLAGCYAARLYKKHARFFSWSPAIFACGTLYLLYQTFIGTFLIGEENISMGFLLPDTLIAILTISSACSLEKFNAPRFVKIPPGIIHLVNRASLLTYAIFLMHIPVLNFMQYIWTQYRDGTYSNLFWFFSCLLLIVVGIILHYGIEQPCGKWLSSRLKRSFYLFRNYKDIPRY</sequence>
<keyword evidence="1" id="KW-0812">Transmembrane</keyword>
<feature type="domain" description="Acyltransferase 3" evidence="2">
    <location>
        <begin position="8"/>
        <end position="318"/>
    </location>
</feature>
<dbReference type="PANTHER" id="PTHR23028:SF53">
    <property type="entry name" value="ACYL_TRANSF_3 DOMAIN-CONTAINING PROTEIN"/>
    <property type="match status" value="1"/>
</dbReference>
<dbReference type="OrthoDB" id="290051at2"/>
<accession>A0A2N8HED0</accession>
<feature type="transmembrane region" description="Helical" evidence="1">
    <location>
        <begin position="35"/>
        <end position="53"/>
    </location>
</feature>
<dbReference type="PANTHER" id="PTHR23028">
    <property type="entry name" value="ACETYLTRANSFERASE"/>
    <property type="match status" value="1"/>
</dbReference>
<dbReference type="InterPro" id="IPR002656">
    <property type="entry name" value="Acyl_transf_3_dom"/>
</dbReference>
<feature type="transmembrane region" description="Helical" evidence="1">
    <location>
        <begin position="227"/>
        <end position="250"/>
    </location>
</feature>
<gene>
    <name evidence="3" type="ORF">CXU22_06745</name>
</gene>
<protein>
    <recommendedName>
        <fullName evidence="2">Acyltransferase 3 domain-containing protein</fullName>
    </recommendedName>
</protein>
<dbReference type="Pfam" id="PF01757">
    <property type="entry name" value="Acyl_transf_3"/>
    <property type="match status" value="1"/>
</dbReference>
<evidence type="ECO:0000313" key="4">
    <source>
        <dbReference type="Proteomes" id="UP000236000"/>
    </source>
</evidence>
<feature type="transmembrane region" description="Helical" evidence="1">
    <location>
        <begin position="271"/>
        <end position="291"/>
    </location>
</feature>
<reference evidence="3 4" key="1">
    <citation type="journal article" date="2017" name="BMC Genomics">
        <title>Genome sequencing of 39 Akkermansia muciniphila isolates reveals its population structure, genomic and functional diverisity, and global distribution in mammalian gut microbiotas.</title>
        <authorList>
            <person name="Guo X."/>
            <person name="Li S."/>
            <person name="Zhang J."/>
            <person name="Wu F."/>
            <person name="Li X."/>
            <person name="Wu D."/>
            <person name="Zhang M."/>
            <person name="Ou Z."/>
            <person name="Jie Z."/>
            <person name="Yan Q."/>
            <person name="Li P."/>
            <person name="Yi J."/>
            <person name="Peng Y."/>
        </authorList>
    </citation>
    <scope>NUCLEOTIDE SEQUENCE [LARGE SCALE GENOMIC DNA]</scope>
    <source>
        <strain evidence="3 4">GP24</strain>
    </source>
</reference>
<dbReference type="AlphaFoldDB" id="A0A2N8HED0"/>
<comment type="caution">
    <text evidence="3">The sequence shown here is derived from an EMBL/GenBank/DDBJ whole genome shotgun (WGS) entry which is preliminary data.</text>
</comment>
<dbReference type="Proteomes" id="UP000236000">
    <property type="component" value="Unassembled WGS sequence"/>
</dbReference>
<name>A0A2N8HED0_9BACT</name>
<evidence type="ECO:0000259" key="2">
    <source>
        <dbReference type="Pfam" id="PF01757"/>
    </source>
</evidence>
<feature type="transmembrane region" description="Helical" evidence="1">
    <location>
        <begin position="12"/>
        <end position="29"/>
    </location>
</feature>
<feature type="transmembrane region" description="Helical" evidence="1">
    <location>
        <begin position="200"/>
        <end position="221"/>
    </location>
</feature>
<evidence type="ECO:0000256" key="1">
    <source>
        <dbReference type="SAM" id="Phobius"/>
    </source>
</evidence>
<feature type="transmembrane region" description="Helical" evidence="1">
    <location>
        <begin position="143"/>
        <end position="161"/>
    </location>
</feature>
<keyword evidence="1" id="KW-0472">Membrane</keyword>
<dbReference type="GO" id="GO:0016020">
    <property type="term" value="C:membrane"/>
    <property type="evidence" value="ECO:0007669"/>
    <property type="project" value="TreeGrafter"/>
</dbReference>
<evidence type="ECO:0000313" key="3">
    <source>
        <dbReference type="EMBL" id="PNC18318.1"/>
    </source>
</evidence>
<feature type="transmembrane region" description="Helical" evidence="1">
    <location>
        <begin position="74"/>
        <end position="91"/>
    </location>
</feature>